<dbReference type="PRINTS" id="PR02008">
    <property type="entry name" value="RCMTFAMILY"/>
</dbReference>
<dbReference type="Gene3D" id="3.40.50.150">
    <property type="entry name" value="Vaccinia Virus protein VP39"/>
    <property type="match status" value="1"/>
</dbReference>
<proteinExistence type="inferred from homology"/>
<evidence type="ECO:0000256" key="6">
    <source>
        <dbReference type="SAM" id="MobiDB-lite"/>
    </source>
</evidence>
<evidence type="ECO:0000256" key="4">
    <source>
        <dbReference type="ARBA" id="ARBA00022884"/>
    </source>
</evidence>
<sequence>MLLAPPPGSHVIDACAAPGNKTSHLAALLKNQGKIFAFDLDAKRLASMATLLARAGVSCCQLAEEDFLAVSPSDQRYRQVQYILLDPSCSGSGMLTRQLEESGTGVPSKERLRALAGFQQRALCHALTFPSLQRLVYSTCSICQEENEDVVQEALQQSSGTFRLVPVLPSWPHRGLNIFPGAEHCLRASPETTLTGGFFIAVLERVEVPSSVSQAKVSAPELRSSPSPAPKRKRRRRNAAAAAASSTLPCTKQEGN</sequence>
<dbReference type="SUPFAM" id="SSF53335">
    <property type="entry name" value="S-adenosyl-L-methionine-dependent methyltransferases"/>
    <property type="match status" value="1"/>
</dbReference>
<dbReference type="Proteomes" id="UP000558488">
    <property type="component" value="Unassembled WGS sequence"/>
</dbReference>
<dbReference type="Pfam" id="PF01189">
    <property type="entry name" value="Methyltr_RsmB-F"/>
    <property type="match status" value="1"/>
</dbReference>
<evidence type="ECO:0000256" key="2">
    <source>
        <dbReference type="ARBA" id="ARBA00022679"/>
    </source>
</evidence>
<feature type="binding site" evidence="5">
    <location>
        <begin position="15"/>
        <end position="21"/>
    </location>
    <ligand>
        <name>S-adenosyl-L-methionine</name>
        <dbReference type="ChEBI" id="CHEBI:59789"/>
    </ligand>
</feature>
<evidence type="ECO:0000256" key="3">
    <source>
        <dbReference type="ARBA" id="ARBA00022691"/>
    </source>
</evidence>
<dbReference type="InterPro" id="IPR001678">
    <property type="entry name" value="MeTrfase_RsmB-F_NOP2_dom"/>
</dbReference>
<dbReference type="CDD" id="cd02440">
    <property type="entry name" value="AdoMet_MTases"/>
    <property type="match status" value="1"/>
</dbReference>
<feature type="compositionally biased region" description="Polar residues" evidence="6">
    <location>
        <begin position="247"/>
        <end position="256"/>
    </location>
</feature>
<dbReference type="GO" id="GO:0005730">
    <property type="term" value="C:nucleolus"/>
    <property type="evidence" value="ECO:0007669"/>
    <property type="project" value="TreeGrafter"/>
</dbReference>
<dbReference type="InterPro" id="IPR049560">
    <property type="entry name" value="MeTrfase_RsmB-F_NOP2_cat"/>
</dbReference>
<keyword evidence="1 5" id="KW-0489">Methyltransferase</keyword>
<keyword evidence="2 5" id="KW-0808">Transferase</keyword>
<feature type="binding site" evidence="5">
    <location>
        <position position="39"/>
    </location>
    <ligand>
        <name>S-adenosyl-L-methionine</name>
        <dbReference type="ChEBI" id="CHEBI:59789"/>
    </ligand>
</feature>
<feature type="region of interest" description="Disordered" evidence="6">
    <location>
        <begin position="213"/>
        <end position="256"/>
    </location>
</feature>
<dbReference type="GO" id="GO:0070475">
    <property type="term" value="P:rRNA base methylation"/>
    <property type="evidence" value="ECO:0007669"/>
    <property type="project" value="TreeGrafter"/>
</dbReference>
<protein>
    <submittedName>
        <fullName evidence="8">NOP2/Sun RNA methyltransferase 5</fullName>
    </submittedName>
</protein>
<evidence type="ECO:0000313" key="9">
    <source>
        <dbReference type="Proteomes" id="UP000558488"/>
    </source>
</evidence>
<evidence type="ECO:0000313" key="8">
    <source>
        <dbReference type="EMBL" id="KAF6366756.1"/>
    </source>
</evidence>
<dbReference type="EMBL" id="JACAGB010000004">
    <property type="protein sequence ID" value="KAF6366756.1"/>
    <property type="molecule type" value="Genomic_DNA"/>
</dbReference>
<feature type="binding site" evidence="5">
    <location>
        <position position="66"/>
    </location>
    <ligand>
        <name>S-adenosyl-L-methionine</name>
        <dbReference type="ChEBI" id="CHEBI:59789"/>
    </ligand>
</feature>
<evidence type="ECO:0000256" key="5">
    <source>
        <dbReference type="PROSITE-ProRule" id="PRU01023"/>
    </source>
</evidence>
<feature type="binding site" evidence="5">
    <location>
        <position position="86"/>
    </location>
    <ligand>
        <name>S-adenosyl-L-methionine</name>
        <dbReference type="ChEBI" id="CHEBI:59789"/>
    </ligand>
</feature>
<dbReference type="InterPro" id="IPR029063">
    <property type="entry name" value="SAM-dependent_MTases_sf"/>
</dbReference>
<name>A0A7J7YYQ1_PIPKU</name>
<evidence type="ECO:0000259" key="7">
    <source>
        <dbReference type="PROSITE" id="PS51686"/>
    </source>
</evidence>
<keyword evidence="9" id="KW-1185">Reference proteome</keyword>
<keyword evidence="3 5" id="KW-0949">S-adenosyl-L-methionine</keyword>
<dbReference type="InterPro" id="IPR023267">
    <property type="entry name" value="RCMT"/>
</dbReference>
<accession>A0A7J7YYQ1</accession>
<dbReference type="AlphaFoldDB" id="A0A7J7YYQ1"/>
<dbReference type="PANTHER" id="PTHR22807:SF4">
    <property type="entry name" value="28S RRNA (CYTOSINE-C(5))-METHYLTRANSFERASE"/>
    <property type="match status" value="1"/>
</dbReference>
<gene>
    <name evidence="8" type="ORF">mPipKuh1_012620</name>
</gene>
<organism evidence="8 9">
    <name type="scientific">Pipistrellus kuhlii</name>
    <name type="common">Kuhl's pipistrelle</name>
    <dbReference type="NCBI Taxonomy" id="59472"/>
    <lineage>
        <taxon>Eukaryota</taxon>
        <taxon>Metazoa</taxon>
        <taxon>Chordata</taxon>
        <taxon>Craniata</taxon>
        <taxon>Vertebrata</taxon>
        <taxon>Euteleostomi</taxon>
        <taxon>Mammalia</taxon>
        <taxon>Eutheria</taxon>
        <taxon>Laurasiatheria</taxon>
        <taxon>Chiroptera</taxon>
        <taxon>Yangochiroptera</taxon>
        <taxon>Vespertilionidae</taxon>
        <taxon>Pipistrellus</taxon>
    </lineage>
</organism>
<feature type="domain" description="SAM-dependent MTase RsmB/NOP-type" evidence="7">
    <location>
        <begin position="1"/>
        <end position="206"/>
    </location>
</feature>
<dbReference type="GO" id="GO:0003723">
    <property type="term" value="F:RNA binding"/>
    <property type="evidence" value="ECO:0007669"/>
    <property type="project" value="UniProtKB-UniRule"/>
</dbReference>
<reference evidence="8 9" key="1">
    <citation type="journal article" date="2020" name="Nature">
        <title>Six reference-quality genomes reveal evolution of bat adaptations.</title>
        <authorList>
            <person name="Jebb D."/>
            <person name="Huang Z."/>
            <person name="Pippel M."/>
            <person name="Hughes G.M."/>
            <person name="Lavrichenko K."/>
            <person name="Devanna P."/>
            <person name="Winkler S."/>
            <person name="Jermiin L.S."/>
            <person name="Skirmuntt E.C."/>
            <person name="Katzourakis A."/>
            <person name="Burkitt-Gray L."/>
            <person name="Ray D.A."/>
            <person name="Sullivan K.A.M."/>
            <person name="Roscito J.G."/>
            <person name="Kirilenko B.M."/>
            <person name="Davalos L.M."/>
            <person name="Corthals A.P."/>
            <person name="Power M.L."/>
            <person name="Jones G."/>
            <person name="Ransome R.D."/>
            <person name="Dechmann D.K.N."/>
            <person name="Locatelli A.G."/>
            <person name="Puechmaille S.J."/>
            <person name="Fedrigo O."/>
            <person name="Jarvis E.D."/>
            <person name="Hiller M."/>
            <person name="Vernes S.C."/>
            <person name="Myers E.W."/>
            <person name="Teeling E.C."/>
        </authorList>
    </citation>
    <scope>NUCLEOTIDE SEQUENCE [LARGE SCALE GENOMIC DNA]</scope>
    <source>
        <strain evidence="8">MPipKuh1</strain>
        <tissue evidence="8">Flight muscle</tissue>
    </source>
</reference>
<dbReference type="PROSITE" id="PS51686">
    <property type="entry name" value="SAM_MT_RSMB_NOP"/>
    <property type="match status" value="1"/>
</dbReference>
<dbReference type="GO" id="GO:0008173">
    <property type="term" value="F:RNA methyltransferase activity"/>
    <property type="evidence" value="ECO:0007669"/>
    <property type="project" value="InterPro"/>
</dbReference>
<evidence type="ECO:0000256" key="1">
    <source>
        <dbReference type="ARBA" id="ARBA00022603"/>
    </source>
</evidence>
<feature type="active site" description="Nucleophile" evidence="5">
    <location>
        <position position="140"/>
    </location>
</feature>
<comment type="similarity">
    <text evidence="5">Belongs to the class I-like SAM-binding methyltransferase superfamily. RsmB/NOP family.</text>
</comment>
<dbReference type="FunFam" id="3.40.50.150:FF:000139">
    <property type="entry name" value="probable 28S rRNA (Cytosine-C(5))-methyltransferase isoform X2"/>
    <property type="match status" value="1"/>
</dbReference>
<comment type="caution">
    <text evidence="8">The sequence shown here is derived from an EMBL/GenBank/DDBJ whole genome shotgun (WGS) entry which is preliminary data.</text>
</comment>
<dbReference type="PANTHER" id="PTHR22807">
    <property type="entry name" value="NOP2 YEAST -RELATED NOL1/NOP2/FMU SUN DOMAIN-CONTAINING"/>
    <property type="match status" value="1"/>
</dbReference>
<keyword evidence="4 5" id="KW-0694">RNA-binding</keyword>